<protein>
    <submittedName>
        <fullName evidence="1">Uncharacterized protein</fullName>
    </submittedName>
</protein>
<dbReference type="Gene3D" id="3.40.50.450">
    <property type="match status" value="1"/>
</dbReference>
<dbReference type="EMBL" id="CP015118">
    <property type="protein sequence ID" value="ARN21821.1"/>
    <property type="molecule type" value="Genomic_DNA"/>
</dbReference>
<dbReference type="Pfam" id="PF15891">
    <property type="entry name" value="Nuc_deoxyri_tr2"/>
    <property type="match status" value="1"/>
</dbReference>
<gene>
    <name evidence="1" type="ORF">A4W93_19035</name>
</gene>
<name>A0A1W6LC15_9BURK</name>
<evidence type="ECO:0000313" key="1">
    <source>
        <dbReference type="EMBL" id="ARN21821.1"/>
    </source>
</evidence>
<reference evidence="1 2" key="1">
    <citation type="submission" date="2016-04" db="EMBL/GenBank/DDBJ databases">
        <title>Complete genome sequence of natural rubber-degrading, novel Gram-negative bacterium, Rhizobacter gummiphilus strain NS21.</title>
        <authorList>
            <person name="Tabata M."/>
            <person name="Kasai D."/>
            <person name="Fukuda M."/>
        </authorList>
    </citation>
    <scope>NUCLEOTIDE SEQUENCE [LARGE SCALE GENOMIC DNA]</scope>
    <source>
        <strain evidence="1 2">NS21</strain>
    </source>
</reference>
<proteinExistence type="predicted"/>
<keyword evidence="2" id="KW-1185">Reference proteome</keyword>
<dbReference type="STRING" id="946333.A4W93_19035"/>
<dbReference type="AlphaFoldDB" id="A0A1W6LC15"/>
<accession>A0A1W6LC15</accession>
<sequence length="162" mass="17477">MRVIQSPEPVDLDSKERSVFLAGTIDMGGSQDWQADLVAELSSARGVVLNPRRSHWSADWPPDASFPIFREQVEWELNAMEAAGMIAFYFAPGSQAPVTLLELGLAARTGKAIVCCPQGYWRKGNVDVVCQHHGIKTVPGIEGLAQEIRAYLLGAGPSDAAA</sequence>
<dbReference type="InterPro" id="IPR039470">
    <property type="entry name" value="Nuc_deoxyri_tr2"/>
</dbReference>
<evidence type="ECO:0000313" key="2">
    <source>
        <dbReference type="Proteomes" id="UP000193427"/>
    </source>
</evidence>
<dbReference type="RefSeq" id="WP_085752115.1">
    <property type="nucleotide sequence ID" value="NZ_BSPR01000009.1"/>
</dbReference>
<dbReference type="OrthoDB" id="275473at2"/>
<organism evidence="1 2">
    <name type="scientific">Piscinibacter gummiphilus</name>
    <dbReference type="NCBI Taxonomy" id="946333"/>
    <lineage>
        <taxon>Bacteria</taxon>
        <taxon>Pseudomonadati</taxon>
        <taxon>Pseudomonadota</taxon>
        <taxon>Betaproteobacteria</taxon>
        <taxon>Burkholderiales</taxon>
        <taxon>Sphaerotilaceae</taxon>
        <taxon>Piscinibacter</taxon>
    </lineage>
</organism>
<dbReference type="KEGG" id="rgu:A4W93_19035"/>
<dbReference type="Proteomes" id="UP000193427">
    <property type="component" value="Chromosome"/>
</dbReference>